<dbReference type="SMART" id="SM00181">
    <property type="entry name" value="EGF"/>
    <property type="match status" value="6"/>
</dbReference>
<keyword evidence="1" id="KW-0732">Signal</keyword>
<dbReference type="Proteomes" id="UP000689195">
    <property type="component" value="Unassembled WGS sequence"/>
</dbReference>
<dbReference type="InterPro" id="IPR006212">
    <property type="entry name" value="Furin_repeat"/>
</dbReference>
<evidence type="ECO:0000256" key="2">
    <source>
        <dbReference type="ARBA" id="ARBA00022737"/>
    </source>
</evidence>
<dbReference type="Pfam" id="PF13948">
    <property type="entry name" value="DUF4215"/>
    <property type="match status" value="4"/>
</dbReference>
<evidence type="ECO:0000256" key="1">
    <source>
        <dbReference type="ARBA" id="ARBA00022729"/>
    </source>
</evidence>
<evidence type="ECO:0000256" key="3">
    <source>
        <dbReference type="ARBA" id="ARBA00023157"/>
    </source>
</evidence>
<gene>
    <name evidence="6" type="ORF">PPENT_87.1.T1480011</name>
</gene>
<feature type="domain" description="EGF-like" evidence="5">
    <location>
        <begin position="669"/>
        <end position="710"/>
    </location>
</feature>
<dbReference type="InterPro" id="IPR000742">
    <property type="entry name" value="EGF"/>
</dbReference>
<dbReference type="EMBL" id="CAJJDO010000148">
    <property type="protein sequence ID" value="CAD8207589.1"/>
    <property type="molecule type" value="Genomic_DNA"/>
</dbReference>
<dbReference type="OrthoDB" id="25879at2759"/>
<dbReference type="PANTHER" id="PTHR38934:SF6">
    <property type="entry name" value="CHROMOSOME UNDETERMINED SCAFFOLD_176, WHOLE GENOME SHOTGUN SEQUENCE"/>
    <property type="match status" value="1"/>
</dbReference>
<keyword evidence="4" id="KW-0812">Transmembrane</keyword>
<evidence type="ECO:0000313" key="7">
    <source>
        <dbReference type="Proteomes" id="UP000689195"/>
    </source>
</evidence>
<protein>
    <recommendedName>
        <fullName evidence="5">EGF-like domain-containing protein</fullName>
    </recommendedName>
</protein>
<feature type="domain" description="EGF-like" evidence="5">
    <location>
        <begin position="619"/>
        <end position="661"/>
    </location>
</feature>
<feature type="transmembrane region" description="Helical" evidence="4">
    <location>
        <begin position="1073"/>
        <end position="1091"/>
    </location>
</feature>
<dbReference type="NCBIfam" id="TIGR02232">
    <property type="entry name" value="myxo_disulf_rpt"/>
    <property type="match status" value="2"/>
</dbReference>
<dbReference type="PANTHER" id="PTHR38934">
    <property type="entry name" value="HYPHALLY REGULATED CELL WALL PROTEIN 1"/>
    <property type="match status" value="1"/>
</dbReference>
<dbReference type="CDD" id="cd00064">
    <property type="entry name" value="FU"/>
    <property type="match status" value="2"/>
</dbReference>
<feature type="domain" description="EGF-like" evidence="5">
    <location>
        <begin position="306"/>
        <end position="336"/>
    </location>
</feature>
<sequence>MVHGHLKLLILRQAHFHTSPTNYQMTSGFCDDLPYEIRTVNFIMEMPNPISGYLSFTSSNTNDGQVSIRNIFVSVPKCYPSCQQCTGPKFNQCKSCYYGLPTNNSCPPCPSNQYYNKEFGCRDICFIDNPYYYNGFCQSYPINIIAQGPLGMQKYHWFNIYDPLHVDTSPNFIYTNDYGIFKFNSGIYRFYNSLSTQAIYGIGFYIRFHIEFWCIYQSNYLLIQQPYNNTYFGSMYRNESGIQTHNIKIYSTSSYPLYLNYTSNSRYYIIAYIDIPKFRFLFSVIGNYTDETAGWGLSYVQITSGFCPKYCQLCEVPFKCNTCANGYYRYKNNTCIGSCSQKYQNLQGSYCYDFDDETPYSQYLVYDFIGLVQDPEQYTQYKLIYKNATNLLKGSDIYQQILNRPQLQQRIFGGPLIWAQAKFQRIYNVDDPHHGITIAFYILYGPEFPSDGLFIYTVENNEPVSKSTKSYNGSYSNGEKYTRVYERINHNTNTLTISWECFGPNNEPIKAYCGFYNYYLAVHKCQPYCLQCLNETTCTQWSSDYDANVVKFSQEECLINQYYDNDSYSCLDCQLPCLTCTSKITCQTCQSTYTQTKLGWVCKLNQYEDSNQCFDCPIECNQCLNSSICIECLVTNNRQLKNKQCICIDGYYPISQNPQCQRCHQFCKTCTGPTQNDCLICNNIVNIQIFGTICRCPIGQFLKATANSCSQCHLSCQTCLQETIDGCLTCDSSLNRILKGKKCACAPGFYELNSLCTNCPDTEDAFLSQCYKLCINNEQLWHTNTCNTCDSGFDLISGECQPICGDLQIKGYEQCEDNNTNIDDLCYNCQFQCPSHCLTCDEQTTLPCPDICGDGIITGNEECEDGNTIQYDGCFNCRYQCQLPCTKCIKGQCFECNTGGWDINLTNQPWICTERCGDHLVVGEEQCDDGNQIDTDGCKNCKHFCRIGCSSCNYTTKTCLSCELPGFVPESYYCKNICGDQLVVKDSYGFYKEECDYGNSNNYDGCNNYCRFQCQIESVCKSCVNNRCEQCAPEYWLSDNKICIPICGDSIKGNNVRLNSYNPIRVVQIAKRYVNPLVLLAIILDLVVNFVRMVMKELIIYVNQFVETEEQHKMKNVMMGILFLEMVVINALLVALLLVQFVIRVFVKIVLKGMSQLIIPVFKFMITNLIQDY</sequence>
<feature type="domain" description="EGF-like" evidence="5">
    <location>
        <begin position="572"/>
        <end position="603"/>
    </location>
</feature>
<accession>A0A8S1Y0Z5</accession>
<feature type="domain" description="EGF-like" evidence="5">
    <location>
        <begin position="758"/>
        <end position="801"/>
    </location>
</feature>
<evidence type="ECO:0000259" key="5">
    <source>
        <dbReference type="SMART" id="SM00181"/>
    </source>
</evidence>
<organism evidence="6 7">
    <name type="scientific">Paramecium pentaurelia</name>
    <dbReference type="NCBI Taxonomy" id="43138"/>
    <lineage>
        <taxon>Eukaryota</taxon>
        <taxon>Sar</taxon>
        <taxon>Alveolata</taxon>
        <taxon>Ciliophora</taxon>
        <taxon>Intramacronucleata</taxon>
        <taxon>Oligohymenophorea</taxon>
        <taxon>Peniculida</taxon>
        <taxon>Parameciidae</taxon>
        <taxon>Paramecium</taxon>
    </lineage>
</organism>
<dbReference type="SMART" id="SM00261">
    <property type="entry name" value="FU"/>
    <property type="match status" value="7"/>
</dbReference>
<keyword evidence="3" id="KW-1015">Disulfide bond</keyword>
<feature type="domain" description="EGF-like" evidence="5">
    <location>
        <begin position="718"/>
        <end position="757"/>
    </location>
</feature>
<dbReference type="AlphaFoldDB" id="A0A8S1Y0Z5"/>
<dbReference type="InterPro" id="IPR011936">
    <property type="entry name" value="Myxo_disulph_rpt"/>
</dbReference>
<feature type="transmembrane region" description="Helical" evidence="4">
    <location>
        <begin position="1149"/>
        <end position="1170"/>
    </location>
</feature>
<reference evidence="6" key="1">
    <citation type="submission" date="2021-01" db="EMBL/GenBank/DDBJ databases">
        <authorList>
            <consortium name="Genoscope - CEA"/>
            <person name="William W."/>
        </authorList>
    </citation>
    <scope>NUCLEOTIDE SEQUENCE</scope>
</reference>
<proteinExistence type="predicted"/>
<keyword evidence="2" id="KW-0677">Repeat</keyword>
<name>A0A8S1Y0Z5_9CILI</name>
<evidence type="ECO:0000313" key="6">
    <source>
        <dbReference type="EMBL" id="CAD8207589.1"/>
    </source>
</evidence>
<evidence type="ECO:0000256" key="4">
    <source>
        <dbReference type="SAM" id="Phobius"/>
    </source>
</evidence>
<keyword evidence="4" id="KW-0472">Membrane</keyword>
<keyword evidence="7" id="KW-1185">Reference proteome</keyword>
<comment type="caution">
    <text evidence="6">The sequence shown here is derived from an EMBL/GenBank/DDBJ whole genome shotgun (WGS) entry which is preliminary data.</text>
</comment>
<feature type="transmembrane region" description="Helical" evidence="4">
    <location>
        <begin position="1121"/>
        <end position="1143"/>
    </location>
</feature>
<keyword evidence="4" id="KW-1133">Transmembrane helix</keyword>